<proteinExistence type="predicted"/>
<reference evidence="2" key="1">
    <citation type="submission" date="2020-05" db="EMBL/GenBank/DDBJ databases">
        <authorList>
            <person name="Chiriac C."/>
            <person name="Salcher M."/>
            <person name="Ghai R."/>
            <person name="Kavagutti S V."/>
        </authorList>
    </citation>
    <scope>NUCLEOTIDE SEQUENCE</scope>
</reference>
<evidence type="ECO:0000313" key="3">
    <source>
        <dbReference type="EMBL" id="CAB4215565.1"/>
    </source>
</evidence>
<dbReference type="EMBL" id="LR796902">
    <property type="protein sequence ID" value="CAB4173501.1"/>
    <property type="molecule type" value="Genomic_DNA"/>
</dbReference>
<gene>
    <name evidence="2" type="ORF">UFOVP1228_2</name>
    <name evidence="3" type="ORF">UFOVP1481_36</name>
    <name evidence="1" type="ORF">UFOVP956_2</name>
</gene>
<accession>A0A6J5RGX8</accession>
<dbReference type="EMBL" id="LR797429">
    <property type="protein sequence ID" value="CAB4215565.1"/>
    <property type="molecule type" value="Genomic_DNA"/>
</dbReference>
<evidence type="ECO:0000313" key="1">
    <source>
        <dbReference type="EMBL" id="CAB4173501.1"/>
    </source>
</evidence>
<protein>
    <submittedName>
        <fullName evidence="2">Uncharacterized protein</fullName>
    </submittedName>
</protein>
<sequence>MGKAYIIKQADTGTITQALTTAFHAPVAIKISTEVSPDNKPLGVTSYPLHISGVYIHVHAIAAGATSLILRISPDVTGDESIVPDSTATIAIGYTNTTRGGVVYKVDLDALLDTDTVYWTVKTNAGTCTVKDLKITFSRPE</sequence>
<organism evidence="2">
    <name type="scientific">uncultured Caudovirales phage</name>
    <dbReference type="NCBI Taxonomy" id="2100421"/>
    <lineage>
        <taxon>Viruses</taxon>
        <taxon>Duplodnaviria</taxon>
        <taxon>Heunggongvirae</taxon>
        <taxon>Uroviricota</taxon>
        <taxon>Caudoviricetes</taxon>
        <taxon>Peduoviridae</taxon>
        <taxon>Maltschvirus</taxon>
        <taxon>Maltschvirus maltsch</taxon>
    </lineage>
</organism>
<dbReference type="EMBL" id="LR797176">
    <property type="protein sequence ID" value="CAB4190974.1"/>
    <property type="molecule type" value="Genomic_DNA"/>
</dbReference>
<name>A0A6J5RGX8_9CAUD</name>
<evidence type="ECO:0000313" key="2">
    <source>
        <dbReference type="EMBL" id="CAB4190974.1"/>
    </source>
</evidence>